<evidence type="ECO:0000259" key="5">
    <source>
        <dbReference type="Pfam" id="PF03958"/>
    </source>
</evidence>
<dbReference type="PANTHER" id="PTHR30332">
    <property type="entry name" value="PROBABLE GENERAL SECRETION PATHWAY PROTEIN D"/>
    <property type="match status" value="1"/>
</dbReference>
<dbReference type="OrthoDB" id="221929at2"/>
<feature type="compositionally biased region" description="Polar residues" evidence="4">
    <location>
        <begin position="497"/>
        <end position="516"/>
    </location>
</feature>
<dbReference type="GO" id="GO:0016020">
    <property type="term" value="C:membrane"/>
    <property type="evidence" value="ECO:0007669"/>
    <property type="project" value="UniProtKB-SubCell"/>
</dbReference>
<feature type="compositionally biased region" description="Basic and acidic residues" evidence="4">
    <location>
        <begin position="734"/>
        <end position="748"/>
    </location>
</feature>
<comment type="caution">
    <text evidence="6">The sequence shown here is derived from an EMBL/GenBank/DDBJ whole genome shotgun (WGS) entry which is preliminary data.</text>
</comment>
<accession>A0A5C6D672</accession>
<dbReference type="AlphaFoldDB" id="A0A5C6D672"/>
<evidence type="ECO:0000313" key="6">
    <source>
        <dbReference type="EMBL" id="TWU31555.1"/>
    </source>
</evidence>
<dbReference type="InterPro" id="IPR038591">
    <property type="entry name" value="NolW-like_sf"/>
</dbReference>
<feature type="region of interest" description="Disordered" evidence="4">
    <location>
        <begin position="712"/>
        <end position="764"/>
    </location>
</feature>
<evidence type="ECO:0000256" key="2">
    <source>
        <dbReference type="ARBA" id="ARBA00022729"/>
    </source>
</evidence>
<keyword evidence="3" id="KW-0472">Membrane</keyword>
<evidence type="ECO:0000256" key="1">
    <source>
        <dbReference type="ARBA" id="ARBA00004370"/>
    </source>
</evidence>
<reference evidence="6 7" key="1">
    <citation type="submission" date="2019-02" db="EMBL/GenBank/DDBJ databases">
        <title>Deep-cultivation of Planctomycetes and their phenomic and genomic characterization uncovers novel biology.</title>
        <authorList>
            <person name="Wiegand S."/>
            <person name="Jogler M."/>
            <person name="Boedeker C."/>
            <person name="Pinto D."/>
            <person name="Vollmers J."/>
            <person name="Rivas-Marin E."/>
            <person name="Kohn T."/>
            <person name="Peeters S.H."/>
            <person name="Heuer A."/>
            <person name="Rast P."/>
            <person name="Oberbeckmann S."/>
            <person name="Bunk B."/>
            <person name="Jeske O."/>
            <person name="Meyerdierks A."/>
            <person name="Storesund J.E."/>
            <person name="Kallscheuer N."/>
            <person name="Luecker S."/>
            <person name="Lage O.M."/>
            <person name="Pohl T."/>
            <person name="Merkel B.J."/>
            <person name="Hornburger P."/>
            <person name="Mueller R.-W."/>
            <person name="Bruemmer F."/>
            <person name="Labrenz M."/>
            <person name="Spormann A.M."/>
            <person name="Op Den Camp H."/>
            <person name="Overmann J."/>
            <person name="Amann R."/>
            <person name="Jetten M.S.M."/>
            <person name="Mascher T."/>
            <person name="Medema M.H."/>
            <person name="Devos D.P."/>
            <person name="Kaster A.-K."/>
            <person name="Ovreas L."/>
            <person name="Rohde M."/>
            <person name="Galperin M.Y."/>
            <person name="Jogler C."/>
        </authorList>
    </citation>
    <scope>NUCLEOTIDE SEQUENCE [LARGE SCALE GENOMIC DNA]</scope>
    <source>
        <strain evidence="6 7">Poly41</strain>
    </source>
</reference>
<feature type="region of interest" description="Disordered" evidence="4">
    <location>
        <begin position="825"/>
        <end position="850"/>
    </location>
</feature>
<evidence type="ECO:0000256" key="3">
    <source>
        <dbReference type="ARBA" id="ARBA00023136"/>
    </source>
</evidence>
<proteinExistence type="predicted"/>
<feature type="region of interest" description="Disordered" evidence="4">
    <location>
        <begin position="477"/>
        <end position="516"/>
    </location>
</feature>
<dbReference type="Pfam" id="PF03958">
    <property type="entry name" value="Secretin_N"/>
    <property type="match status" value="2"/>
</dbReference>
<comment type="subcellular location">
    <subcellularLocation>
        <location evidence="1">Membrane</location>
    </subcellularLocation>
</comment>
<dbReference type="Proteomes" id="UP000319143">
    <property type="component" value="Unassembled WGS sequence"/>
</dbReference>
<feature type="domain" description="NolW-like" evidence="5">
    <location>
        <begin position="576"/>
        <end position="674"/>
    </location>
</feature>
<feature type="compositionally biased region" description="Low complexity" evidence="4">
    <location>
        <begin position="836"/>
        <end position="850"/>
    </location>
</feature>
<protein>
    <submittedName>
        <fullName evidence="6">Bacterial type II/III secretion system short domain protein</fullName>
    </submittedName>
</protein>
<evidence type="ECO:0000256" key="4">
    <source>
        <dbReference type="SAM" id="MobiDB-lite"/>
    </source>
</evidence>
<keyword evidence="2" id="KW-0732">Signal</keyword>
<keyword evidence="7" id="KW-1185">Reference proteome</keyword>
<dbReference type="InterPro" id="IPR050810">
    <property type="entry name" value="Bact_Secretion_Sys_Channel"/>
</dbReference>
<feature type="compositionally biased region" description="Basic and acidic residues" evidence="4">
    <location>
        <begin position="825"/>
        <end position="835"/>
    </location>
</feature>
<dbReference type="EMBL" id="SJPV01000016">
    <property type="protein sequence ID" value="TWU31555.1"/>
    <property type="molecule type" value="Genomic_DNA"/>
</dbReference>
<dbReference type="Gene3D" id="3.30.1370.120">
    <property type="match status" value="3"/>
</dbReference>
<dbReference type="InterPro" id="IPR005644">
    <property type="entry name" value="NolW-like"/>
</dbReference>
<name>A0A5C6D672_9BACT</name>
<evidence type="ECO:0000313" key="7">
    <source>
        <dbReference type="Proteomes" id="UP000319143"/>
    </source>
</evidence>
<feature type="domain" description="NolW-like" evidence="5">
    <location>
        <begin position="686"/>
        <end position="802"/>
    </location>
</feature>
<dbReference type="GO" id="GO:0015627">
    <property type="term" value="C:type II protein secretion system complex"/>
    <property type="evidence" value="ECO:0007669"/>
    <property type="project" value="TreeGrafter"/>
</dbReference>
<dbReference type="RefSeq" id="WP_146530836.1">
    <property type="nucleotide sequence ID" value="NZ_SJPV01000016.1"/>
</dbReference>
<dbReference type="GO" id="GO:0009306">
    <property type="term" value="P:protein secretion"/>
    <property type="evidence" value="ECO:0007669"/>
    <property type="project" value="TreeGrafter"/>
</dbReference>
<organism evidence="6 7">
    <name type="scientific">Novipirellula artificiosorum</name>
    <dbReference type="NCBI Taxonomy" id="2528016"/>
    <lineage>
        <taxon>Bacteria</taxon>
        <taxon>Pseudomonadati</taxon>
        <taxon>Planctomycetota</taxon>
        <taxon>Planctomycetia</taxon>
        <taxon>Pirellulales</taxon>
        <taxon>Pirellulaceae</taxon>
        <taxon>Novipirellula</taxon>
    </lineage>
</organism>
<dbReference type="PANTHER" id="PTHR30332:SF24">
    <property type="entry name" value="SECRETIN GSPD-RELATED"/>
    <property type="match status" value="1"/>
</dbReference>
<sequence>MTHNRFAHRCLYGMLLAWVSTWIVVVQASAQGVNAEIEATAQFDQTSATDSVRFSFDGVPWREVVNWIAEEADLALHVGDLPPGSFTYSDPESFTCQEAIDRINLFLLSEGYTLVQSGKLLSVINLGDPRSLQQLDVLAELVTVDRLAAAKNHDVVKCFFPLGELEAEDAVAELSALKLMMAPTVLAKTNQLLITDTVAKLKNVQAVLQAFEPDGMDNGTIVQSFALQNVDAEDILVVARPHLGLATGEMIGIDVSLSADLQGKHIFVTGVEDKVKLIENLVRAIDQPAESMTSSNQEMELRSHLIEGGNVETVYNVLQTLLAGKSVRLSMDESTRSVVALASPSVQQEIAQTVTQLQASDAAFEVIPLKTVDPYFAISLLEQMLDLPGPLDDLDEIDEDAPKIDADPGNMRLFVRGKKHQIEQIKSIVEGLEQDGVVRDVSDQIRVLPLRGKQAVETVVTAAKFWRSANPILLLPSTDSESSDQIERVPSGEILSLPSNEGSSVDPSQSDSLESAATNAKVLTSINNHQAFPIRVQVTPRGLILQSDDTVALDRFEEHLRSVAGPVDSLPSPPVVFYLQHAKADDALRMLGELIDGGESAKEGEAGTLVNGYVSGASSGALSSFIMSQDGTTTMMAGSMTVVADSRLNRLIAQGNAVEMDLIEGYLRIIDKDRSITSIETYGTSHVIELVNTNASEVAVAIREAFAGRVTGATGAGGQPNQRGAAQPAQRESGGNRDNENQEGDPRKAGAKRPASQPVKDLEPKITVAVHEPSNSLIVTAPDSLFAEVEKLAMVIDARGEQSVEVVTPISSEVFGAVLQQVLLGEERSRNDRSTSRSSGNSYQRSRTDR</sequence>
<gene>
    <name evidence="6" type="ORF">Poly41_61110</name>
</gene>